<dbReference type="AlphaFoldDB" id="A0AA38GQR4"/>
<evidence type="ECO:0000256" key="1">
    <source>
        <dbReference type="SAM" id="Coils"/>
    </source>
</evidence>
<sequence>GKLLVNNASIEPKVEEKVSLDTNDVQMKPQVDEEDIEPTNSACEGRKEDELATILEDFESFMLSKVENERNELKDEEKEVFDTKDDQLKTKEKEKLVAILGKCISYKSKVPSNLKGEREEVVSELKALEEEEVIELKSLPSAPVFLPNQEILVVNDASIEPKAEEKVSLDANDVQMRPQVG</sequence>
<proteinExistence type="predicted"/>
<name>A0AA38GQR4_TAXCH</name>
<protein>
    <submittedName>
        <fullName evidence="2">Uncharacterized protein</fullName>
    </submittedName>
</protein>
<evidence type="ECO:0000313" key="2">
    <source>
        <dbReference type="EMBL" id="KAH9327717.1"/>
    </source>
</evidence>
<comment type="caution">
    <text evidence="2">The sequence shown here is derived from an EMBL/GenBank/DDBJ whole genome shotgun (WGS) entry which is preliminary data.</text>
</comment>
<feature type="coiled-coil region" evidence="1">
    <location>
        <begin position="59"/>
        <end position="86"/>
    </location>
</feature>
<feature type="non-terminal residue" evidence="2">
    <location>
        <position position="1"/>
    </location>
</feature>
<dbReference type="EMBL" id="JAHRHJ020000002">
    <property type="protein sequence ID" value="KAH9327717.1"/>
    <property type="molecule type" value="Genomic_DNA"/>
</dbReference>
<keyword evidence="3" id="KW-1185">Reference proteome</keyword>
<organism evidence="2 3">
    <name type="scientific">Taxus chinensis</name>
    <name type="common">Chinese yew</name>
    <name type="synonym">Taxus wallichiana var. chinensis</name>
    <dbReference type="NCBI Taxonomy" id="29808"/>
    <lineage>
        <taxon>Eukaryota</taxon>
        <taxon>Viridiplantae</taxon>
        <taxon>Streptophyta</taxon>
        <taxon>Embryophyta</taxon>
        <taxon>Tracheophyta</taxon>
        <taxon>Spermatophyta</taxon>
        <taxon>Pinopsida</taxon>
        <taxon>Pinidae</taxon>
        <taxon>Conifers II</taxon>
        <taxon>Cupressales</taxon>
        <taxon>Taxaceae</taxon>
        <taxon>Taxus</taxon>
    </lineage>
</organism>
<dbReference type="Proteomes" id="UP000824469">
    <property type="component" value="Unassembled WGS sequence"/>
</dbReference>
<keyword evidence="1" id="KW-0175">Coiled coil</keyword>
<evidence type="ECO:0000313" key="3">
    <source>
        <dbReference type="Proteomes" id="UP000824469"/>
    </source>
</evidence>
<reference evidence="2 3" key="1">
    <citation type="journal article" date="2021" name="Nat. Plants">
        <title>The Taxus genome provides insights into paclitaxel biosynthesis.</title>
        <authorList>
            <person name="Xiong X."/>
            <person name="Gou J."/>
            <person name="Liao Q."/>
            <person name="Li Y."/>
            <person name="Zhou Q."/>
            <person name="Bi G."/>
            <person name="Li C."/>
            <person name="Du R."/>
            <person name="Wang X."/>
            <person name="Sun T."/>
            <person name="Guo L."/>
            <person name="Liang H."/>
            <person name="Lu P."/>
            <person name="Wu Y."/>
            <person name="Zhang Z."/>
            <person name="Ro D.K."/>
            <person name="Shang Y."/>
            <person name="Huang S."/>
            <person name="Yan J."/>
        </authorList>
    </citation>
    <scope>NUCLEOTIDE SEQUENCE [LARGE SCALE GENOMIC DNA]</scope>
    <source>
        <strain evidence="2">Ta-2019</strain>
    </source>
</reference>
<accession>A0AA38GQR4</accession>
<gene>
    <name evidence="2" type="ORF">KI387_007895</name>
</gene>